<dbReference type="GO" id="GO:0007165">
    <property type="term" value="P:signal transduction"/>
    <property type="evidence" value="ECO:0007669"/>
    <property type="project" value="InterPro"/>
</dbReference>
<feature type="domain" description="TIR" evidence="1">
    <location>
        <begin position="218"/>
        <end position="360"/>
    </location>
</feature>
<evidence type="ECO:0000259" key="1">
    <source>
        <dbReference type="PROSITE" id="PS50104"/>
    </source>
</evidence>
<protein>
    <submittedName>
        <fullName evidence="2">Chaperone protein DnaK</fullName>
    </submittedName>
</protein>
<dbReference type="Pfam" id="PF18864">
    <property type="entry name" value="AbiTii"/>
    <property type="match status" value="1"/>
</dbReference>
<keyword evidence="3" id="KW-1185">Reference proteome</keyword>
<gene>
    <name evidence="2" type="ORF">BOO71_0002893</name>
</gene>
<organism evidence="2 3">
    <name type="scientific">Deinococcus marmoris</name>
    <dbReference type="NCBI Taxonomy" id="249408"/>
    <lineage>
        <taxon>Bacteria</taxon>
        <taxon>Thermotogati</taxon>
        <taxon>Deinococcota</taxon>
        <taxon>Deinococci</taxon>
        <taxon>Deinococcales</taxon>
        <taxon>Deinococcaceae</taxon>
        <taxon>Deinococcus</taxon>
    </lineage>
</organism>
<dbReference type="InterPro" id="IPR035897">
    <property type="entry name" value="Toll_tir_struct_dom_sf"/>
</dbReference>
<accession>A0A1U7P2J5</accession>
<dbReference type="PROSITE" id="PS50104">
    <property type="entry name" value="TIR"/>
    <property type="match status" value="1"/>
</dbReference>
<dbReference type="SMART" id="SM00255">
    <property type="entry name" value="TIR"/>
    <property type="match status" value="1"/>
</dbReference>
<dbReference type="AlphaFoldDB" id="A0A1U7P2J5"/>
<sequence length="364" mass="41775">MTLFAEIKRDILDESIKLSSILRKLKVLSVSLEDDSLAEWVNREIKGYTGVPLDDYPEYRVSAALNKGHFIGWGGRQMNNVEVHTLGLPEFARDFASKLWLEAGINEIERMREKTGDDWRQPWPPDFVATIASQFFENYRAMQVWKTVPDSALEYVLSTVRDNILDYILDMEKKNPILLLKESALENVELKDAKEATSILIDNKSKIQKGPDKPIAAKPMKIFISYSHKDEKFREDLESHIKILNRRGLISVWHDRRISAGQDWKNQIDNNLKESDIVLLLISSDFIASDYCYDIEVDQALENHRIGKSVVIPIIVRTSLLTDSKFMHLQALPTDAKAISTWADRDEAFTVVTRGIEGVILDRR</sequence>
<evidence type="ECO:0000313" key="3">
    <source>
        <dbReference type="Proteomes" id="UP000186607"/>
    </source>
</evidence>
<dbReference type="RefSeq" id="WP_175607368.1">
    <property type="nucleotide sequence ID" value="NZ_MSTI01000035.1"/>
</dbReference>
<comment type="caution">
    <text evidence="2">The sequence shown here is derived from an EMBL/GenBank/DDBJ whole genome shotgun (WGS) entry which is preliminary data.</text>
</comment>
<proteinExistence type="predicted"/>
<dbReference type="InterPro" id="IPR000157">
    <property type="entry name" value="TIR_dom"/>
</dbReference>
<dbReference type="Proteomes" id="UP000186607">
    <property type="component" value="Unassembled WGS sequence"/>
</dbReference>
<dbReference type="EMBL" id="MSTI01000035">
    <property type="protein sequence ID" value="OLV19379.1"/>
    <property type="molecule type" value="Genomic_DNA"/>
</dbReference>
<name>A0A1U7P2J5_9DEIO</name>
<reference evidence="2 3" key="1">
    <citation type="submission" date="2017-01" db="EMBL/GenBank/DDBJ databases">
        <title>Genome Analysis of Deinococcus marmoris KOPRI26562.</title>
        <authorList>
            <person name="Kim J.H."/>
            <person name="Oh H.-M."/>
        </authorList>
    </citation>
    <scope>NUCLEOTIDE SEQUENCE [LARGE SCALE GENOMIC DNA]</scope>
    <source>
        <strain evidence="2 3">KOPRI26562</strain>
    </source>
</reference>
<dbReference type="Gene3D" id="3.40.50.10140">
    <property type="entry name" value="Toll/interleukin-1 receptor homology (TIR) domain"/>
    <property type="match status" value="1"/>
</dbReference>
<dbReference type="STRING" id="249408.BOO71_0002893"/>
<dbReference type="Pfam" id="PF13676">
    <property type="entry name" value="TIR_2"/>
    <property type="match status" value="1"/>
</dbReference>
<evidence type="ECO:0000313" key="2">
    <source>
        <dbReference type="EMBL" id="OLV19379.1"/>
    </source>
</evidence>
<dbReference type="SUPFAM" id="SSF52200">
    <property type="entry name" value="Toll/Interleukin receptor TIR domain"/>
    <property type="match status" value="1"/>
</dbReference>
<dbReference type="InterPro" id="IPR041304">
    <property type="entry name" value="AbiTii"/>
</dbReference>